<dbReference type="Proteomes" id="UP001596011">
    <property type="component" value="Unassembled WGS sequence"/>
</dbReference>
<feature type="region of interest" description="Disordered" evidence="1">
    <location>
        <begin position="36"/>
        <end position="117"/>
    </location>
</feature>
<dbReference type="EMBL" id="JBHSFI010000004">
    <property type="protein sequence ID" value="MFC4628804.1"/>
    <property type="molecule type" value="Genomic_DNA"/>
</dbReference>
<evidence type="ECO:0000313" key="3">
    <source>
        <dbReference type="EMBL" id="MFC4628804.1"/>
    </source>
</evidence>
<name>A0ABV9HHP1_9MICO</name>
<organism evidence="3 4">
    <name type="scientific">Promicromonospora alba</name>
    <dbReference type="NCBI Taxonomy" id="1616110"/>
    <lineage>
        <taxon>Bacteria</taxon>
        <taxon>Bacillati</taxon>
        <taxon>Actinomycetota</taxon>
        <taxon>Actinomycetes</taxon>
        <taxon>Micrococcales</taxon>
        <taxon>Promicromonosporaceae</taxon>
        <taxon>Promicromonospora</taxon>
    </lineage>
</organism>
<evidence type="ECO:0000256" key="2">
    <source>
        <dbReference type="SAM" id="Phobius"/>
    </source>
</evidence>
<dbReference type="RefSeq" id="WP_377135317.1">
    <property type="nucleotide sequence ID" value="NZ_JBHSFI010000004.1"/>
</dbReference>
<feature type="transmembrane region" description="Helical" evidence="2">
    <location>
        <begin position="12"/>
        <end position="32"/>
    </location>
</feature>
<evidence type="ECO:0000256" key="1">
    <source>
        <dbReference type="SAM" id="MobiDB-lite"/>
    </source>
</evidence>
<keyword evidence="2" id="KW-0472">Membrane</keyword>
<evidence type="ECO:0000313" key="4">
    <source>
        <dbReference type="Proteomes" id="UP001596011"/>
    </source>
</evidence>
<keyword evidence="2" id="KW-0812">Transmembrane</keyword>
<keyword evidence="2" id="KW-1133">Transmembrane helix</keyword>
<proteinExistence type="predicted"/>
<reference evidence="4" key="1">
    <citation type="journal article" date="2019" name="Int. J. Syst. Evol. Microbiol.">
        <title>The Global Catalogue of Microorganisms (GCM) 10K type strain sequencing project: providing services to taxonomists for standard genome sequencing and annotation.</title>
        <authorList>
            <consortium name="The Broad Institute Genomics Platform"/>
            <consortium name="The Broad Institute Genome Sequencing Center for Infectious Disease"/>
            <person name="Wu L."/>
            <person name="Ma J."/>
        </authorList>
    </citation>
    <scope>NUCLEOTIDE SEQUENCE [LARGE SCALE GENOMIC DNA]</scope>
    <source>
        <strain evidence="4">CCUG 42722</strain>
    </source>
</reference>
<protein>
    <recommendedName>
        <fullName evidence="5">DUF4352 domain-containing protein</fullName>
    </recommendedName>
</protein>
<feature type="compositionally biased region" description="Acidic residues" evidence="1">
    <location>
        <begin position="67"/>
        <end position="88"/>
    </location>
</feature>
<comment type="caution">
    <text evidence="3">The sequence shown here is derived from an EMBL/GenBank/DDBJ whole genome shotgun (WGS) entry which is preliminary data.</text>
</comment>
<evidence type="ECO:0008006" key="5">
    <source>
        <dbReference type="Google" id="ProtNLM"/>
    </source>
</evidence>
<keyword evidence="4" id="KW-1185">Reference proteome</keyword>
<accession>A0ABV9HHP1</accession>
<gene>
    <name evidence="3" type="ORF">ACFO6V_11205</name>
</gene>
<feature type="compositionally biased region" description="Low complexity" evidence="1">
    <location>
        <begin position="36"/>
        <end position="57"/>
    </location>
</feature>
<sequence>MSATSLLTRRRLLLGVIVLVLAVAAVVAVIALRSDADPTAGNTPSTSPTASSGTDAGSDPEVSESGAGDDEQPGDAPSDDLAGDDPTDAEPGGAAEPAARETLDPVPFGDEVTPQRGVTVAVPKVEEVTGEANTPGEVGGPALRFTVDVTNGTGKTLDLRTVVVNAYYGPDRTPASPLLKPGGKAFESEVGDGDTARGVFVFNVPAEFQDKVELEIDPRIDAPIAIFTGA</sequence>